<reference evidence="1 2" key="1">
    <citation type="submission" date="2011-05" db="EMBL/GenBank/DDBJ databases">
        <authorList>
            <person name="Muzny D."/>
            <person name="Qin X."/>
            <person name="Deng J."/>
            <person name="Jiang H."/>
            <person name="Liu Y."/>
            <person name="Qu J."/>
            <person name="Song X.-Z."/>
            <person name="Zhang L."/>
            <person name="Thornton R."/>
            <person name="Coyle M."/>
            <person name="Francisco L."/>
            <person name="Jackson L."/>
            <person name="Javaid M."/>
            <person name="Korchina V."/>
            <person name="Kovar C."/>
            <person name="Mata R."/>
            <person name="Mathew T."/>
            <person name="Ngo R."/>
            <person name="Nguyen L."/>
            <person name="Nguyen N."/>
            <person name="Okwuonu G."/>
            <person name="Ongeri F."/>
            <person name="Pham C."/>
            <person name="Simmons D."/>
            <person name="Wilczek-Boney K."/>
            <person name="Hale W."/>
            <person name="Jakkamsetti A."/>
            <person name="Pham P."/>
            <person name="Ruth R."/>
            <person name="San Lucas F."/>
            <person name="Warren J."/>
            <person name="Zhang J."/>
            <person name="Zhao Z."/>
            <person name="Zhou C."/>
            <person name="Zhu D."/>
            <person name="Lee S."/>
            <person name="Bess C."/>
            <person name="Blankenburg K."/>
            <person name="Forbes L."/>
            <person name="Fu Q."/>
            <person name="Gubbala S."/>
            <person name="Hirani K."/>
            <person name="Jayaseelan J.C."/>
            <person name="Lara F."/>
            <person name="Munidasa M."/>
            <person name="Palculict T."/>
            <person name="Patil S."/>
            <person name="Pu L.-L."/>
            <person name="Saada N."/>
            <person name="Tang L."/>
            <person name="Weissenberger G."/>
            <person name="Zhu Y."/>
            <person name="Hemphill L."/>
            <person name="Shang Y."/>
            <person name="Youmans B."/>
            <person name="Ayvaz T."/>
            <person name="Ross M."/>
            <person name="Santibanez J."/>
            <person name="Aqrawi P."/>
            <person name="Gross S."/>
            <person name="Joshi V."/>
            <person name="Fowler G."/>
            <person name="Nazareth L."/>
            <person name="Reid J."/>
            <person name="Worley K."/>
            <person name="Petrosino J."/>
            <person name="Highlander S."/>
            <person name="Gibbs R."/>
        </authorList>
    </citation>
    <scope>NUCLEOTIDE SEQUENCE [LARGE SCALE GENOMIC DNA]</scope>
    <source>
        <strain evidence="1 2">871</strain>
    </source>
</reference>
<sequence length="52" mass="5491">MGHGVLLCEVDRFQQAGANTRRCCLRQPAAAIKTGYLKGMVLSGSLQPDAGT</sequence>
<proteinExistence type="predicted"/>
<organism evidence="1 2">
    <name type="scientific">Neisseria shayeganii 871</name>
    <dbReference type="NCBI Taxonomy" id="1032488"/>
    <lineage>
        <taxon>Bacteria</taxon>
        <taxon>Pseudomonadati</taxon>
        <taxon>Pseudomonadota</taxon>
        <taxon>Betaproteobacteria</taxon>
        <taxon>Neisseriales</taxon>
        <taxon>Neisseriaceae</taxon>
        <taxon>Neisseria</taxon>
    </lineage>
</organism>
<keyword evidence="2" id="KW-1185">Reference proteome</keyword>
<dbReference type="Proteomes" id="UP000003019">
    <property type="component" value="Unassembled WGS sequence"/>
</dbReference>
<comment type="caution">
    <text evidence="1">The sequence shown here is derived from an EMBL/GenBank/DDBJ whole genome shotgun (WGS) entry which is preliminary data.</text>
</comment>
<dbReference type="AlphaFoldDB" id="G4CKW9"/>
<dbReference type="STRING" id="1032488.HMPREF9371_2260"/>
<name>G4CKW9_9NEIS</name>
<accession>G4CKW9</accession>
<evidence type="ECO:0000313" key="1">
    <source>
        <dbReference type="EMBL" id="EGY51534.1"/>
    </source>
</evidence>
<protein>
    <submittedName>
        <fullName evidence="1">Uncharacterized protein</fullName>
    </submittedName>
</protein>
<dbReference type="HOGENOM" id="CLU_3082239_0_0_4"/>
<gene>
    <name evidence="1" type="ORF">HMPREF9371_2260</name>
</gene>
<dbReference type="PATRIC" id="fig|1032488.3.peg.2133"/>
<evidence type="ECO:0000313" key="2">
    <source>
        <dbReference type="Proteomes" id="UP000003019"/>
    </source>
</evidence>
<dbReference type="EMBL" id="AGAY01000075">
    <property type="protein sequence ID" value="EGY51534.1"/>
    <property type="molecule type" value="Genomic_DNA"/>
</dbReference>